<gene>
    <name evidence="5" type="ORF">FIM25_07505</name>
</gene>
<dbReference type="PROSITE" id="PS50110">
    <property type="entry name" value="RESPONSE_REGULATORY"/>
    <property type="match status" value="1"/>
</dbReference>
<dbReference type="PANTHER" id="PTHR44591">
    <property type="entry name" value="STRESS RESPONSE REGULATOR PROTEIN 1"/>
    <property type="match status" value="1"/>
</dbReference>
<dbReference type="Pfam" id="PF00072">
    <property type="entry name" value="Response_reg"/>
    <property type="match status" value="1"/>
</dbReference>
<accession>A0A5Q4VB78</accession>
<name>A0A5Q4VB78_9BACT</name>
<comment type="caution">
    <text evidence="5">The sequence shown here is derived from an EMBL/GenBank/DDBJ whole genome shotgun (WGS) entry which is preliminary data.</text>
</comment>
<dbReference type="PANTHER" id="PTHR44591:SF14">
    <property type="entry name" value="PROTEIN PILG"/>
    <property type="match status" value="1"/>
</dbReference>
<dbReference type="SMART" id="SM00448">
    <property type="entry name" value="REC"/>
    <property type="match status" value="1"/>
</dbReference>
<evidence type="ECO:0000259" key="4">
    <source>
        <dbReference type="PROSITE" id="PS50110"/>
    </source>
</evidence>
<evidence type="ECO:0000256" key="3">
    <source>
        <dbReference type="PROSITE-ProRule" id="PRU00169"/>
    </source>
</evidence>
<evidence type="ECO:0000256" key="2">
    <source>
        <dbReference type="ARBA" id="ARBA00023012"/>
    </source>
</evidence>
<dbReference type="SUPFAM" id="SSF52172">
    <property type="entry name" value="CheY-like"/>
    <property type="match status" value="1"/>
</dbReference>
<dbReference type="Gene3D" id="3.40.50.2300">
    <property type="match status" value="1"/>
</dbReference>
<dbReference type="OrthoDB" id="9794815at2"/>
<dbReference type="GO" id="GO:0000160">
    <property type="term" value="P:phosphorelay signal transduction system"/>
    <property type="evidence" value="ECO:0007669"/>
    <property type="project" value="UniProtKB-KW"/>
</dbReference>
<reference evidence="5 6" key="1">
    <citation type="submission" date="2019-06" db="EMBL/GenBank/DDBJ databases">
        <title>Desulfobotulus mexicanus sp. nov., a novel sulfate-reducing bacterium isolated from the sediment of an alkaline crater lake in Mexico.</title>
        <authorList>
            <person name="Hirschler-Rea A."/>
        </authorList>
    </citation>
    <scope>NUCLEOTIDE SEQUENCE [LARGE SCALE GENOMIC DNA]</scope>
    <source>
        <strain evidence="5 6">PAR22N</strain>
    </source>
</reference>
<keyword evidence="6" id="KW-1185">Reference proteome</keyword>
<keyword evidence="1 3" id="KW-0597">Phosphoprotein</keyword>
<dbReference type="InterPro" id="IPR050595">
    <property type="entry name" value="Bact_response_regulator"/>
</dbReference>
<dbReference type="InterPro" id="IPR001789">
    <property type="entry name" value="Sig_transdc_resp-reg_receiver"/>
</dbReference>
<feature type="domain" description="Response regulatory" evidence="4">
    <location>
        <begin position="9"/>
        <end position="127"/>
    </location>
</feature>
<keyword evidence="2" id="KW-0902">Two-component regulatory system</keyword>
<evidence type="ECO:0000313" key="6">
    <source>
        <dbReference type="Proteomes" id="UP000321899"/>
    </source>
</evidence>
<dbReference type="InterPro" id="IPR011006">
    <property type="entry name" value="CheY-like_superfamily"/>
</dbReference>
<evidence type="ECO:0000256" key="1">
    <source>
        <dbReference type="ARBA" id="ARBA00022553"/>
    </source>
</evidence>
<organism evidence="5 6">
    <name type="scientific">Desulfobotulus mexicanus</name>
    <dbReference type="NCBI Taxonomy" id="2586642"/>
    <lineage>
        <taxon>Bacteria</taxon>
        <taxon>Pseudomonadati</taxon>
        <taxon>Thermodesulfobacteriota</taxon>
        <taxon>Desulfobacteria</taxon>
        <taxon>Desulfobacterales</taxon>
        <taxon>Desulfobacteraceae</taxon>
        <taxon>Desulfobotulus</taxon>
    </lineage>
</organism>
<dbReference type="EMBL" id="VDMB01000007">
    <property type="protein sequence ID" value="TYT75004.1"/>
    <property type="molecule type" value="Genomic_DNA"/>
</dbReference>
<feature type="modified residue" description="4-aspartylphosphate" evidence="3">
    <location>
        <position position="60"/>
    </location>
</feature>
<protein>
    <submittedName>
        <fullName evidence="5">Response regulator</fullName>
    </submittedName>
</protein>
<sequence length="134" mass="15234">MDKIDADINILVVDDEQIMRQIIGNILKFLGLTKVSYASDGGAAWLRLQMKPAIDLILLDWNMPKMNGPELLGMIRKSEDFKNIPVLMITAEGTREHILKAMEIGATNYVVKPFTPIVIEKKIRRILKEKEESL</sequence>
<evidence type="ECO:0000313" key="5">
    <source>
        <dbReference type="EMBL" id="TYT75004.1"/>
    </source>
</evidence>
<proteinExistence type="predicted"/>
<dbReference type="Proteomes" id="UP000321899">
    <property type="component" value="Unassembled WGS sequence"/>
</dbReference>
<dbReference type="AlphaFoldDB" id="A0A5Q4VB78"/>